<name>A0AA36G3D2_9BILA</name>
<dbReference type="SMART" id="SM00831">
    <property type="entry name" value="Cation_ATPase_N"/>
    <property type="match status" value="1"/>
</dbReference>
<feature type="transmembrane region" description="Helical" evidence="10">
    <location>
        <begin position="1106"/>
        <end position="1133"/>
    </location>
</feature>
<dbReference type="Gene3D" id="2.70.150.10">
    <property type="entry name" value="Calcium-transporting ATPase, cytoplasmic transduction domain A"/>
    <property type="match status" value="1"/>
</dbReference>
<dbReference type="FunFam" id="1.20.1110.10:FF:000064">
    <property type="entry name" value="Cation transporting ATPase"/>
    <property type="match status" value="1"/>
</dbReference>
<keyword evidence="8 10" id="KW-0472">Membrane</keyword>
<dbReference type="PROSITE" id="PS00154">
    <property type="entry name" value="ATPASE_E1_E2"/>
    <property type="match status" value="1"/>
</dbReference>
<dbReference type="SUPFAM" id="SSF81653">
    <property type="entry name" value="Calcium ATPase, transduction domain A"/>
    <property type="match status" value="1"/>
</dbReference>
<dbReference type="InterPro" id="IPR059000">
    <property type="entry name" value="ATPase_P-type_domA"/>
</dbReference>
<dbReference type="Proteomes" id="UP001177023">
    <property type="component" value="Unassembled WGS sequence"/>
</dbReference>
<evidence type="ECO:0000256" key="7">
    <source>
        <dbReference type="ARBA" id="ARBA00022989"/>
    </source>
</evidence>
<keyword evidence="2" id="KW-1003">Cell membrane</keyword>
<accession>A0AA36G3D2</accession>
<dbReference type="InterPro" id="IPR008250">
    <property type="entry name" value="ATPase_P-typ_transduc_dom_A_sf"/>
</dbReference>
<comment type="subcellular location">
    <subcellularLocation>
        <location evidence="1">Cell membrane</location>
        <topology evidence="1">Multi-pass membrane protein</topology>
    </subcellularLocation>
</comment>
<dbReference type="GO" id="GO:0005391">
    <property type="term" value="F:P-type sodium:potassium-exchanging transporter activity"/>
    <property type="evidence" value="ECO:0007669"/>
    <property type="project" value="TreeGrafter"/>
</dbReference>
<feature type="region of interest" description="Disordered" evidence="9">
    <location>
        <begin position="213"/>
        <end position="298"/>
    </location>
</feature>
<feature type="domain" description="Cation-transporting P-type ATPase N-terminal" evidence="12">
    <location>
        <begin position="312"/>
        <end position="394"/>
    </location>
</feature>
<keyword evidence="4" id="KW-0547">Nucleotide-binding</keyword>
<dbReference type="PRINTS" id="PR00121">
    <property type="entry name" value="NAKATPASE"/>
</dbReference>
<gene>
    <name evidence="13" type="ORF">MSPICULIGERA_LOCUS9963</name>
</gene>
<feature type="compositionally biased region" description="Basic and acidic residues" evidence="9">
    <location>
        <begin position="266"/>
        <end position="278"/>
    </location>
</feature>
<feature type="compositionally biased region" description="Basic and acidic residues" evidence="9">
    <location>
        <begin position="137"/>
        <end position="147"/>
    </location>
</feature>
<dbReference type="GO" id="GO:1902600">
    <property type="term" value="P:proton transmembrane transport"/>
    <property type="evidence" value="ECO:0007669"/>
    <property type="project" value="TreeGrafter"/>
</dbReference>
<evidence type="ECO:0000256" key="6">
    <source>
        <dbReference type="ARBA" id="ARBA00022967"/>
    </source>
</evidence>
<evidence type="ECO:0000313" key="14">
    <source>
        <dbReference type="Proteomes" id="UP001177023"/>
    </source>
</evidence>
<feature type="non-terminal residue" evidence="13">
    <location>
        <position position="1"/>
    </location>
</feature>
<feature type="transmembrane region" description="Helical" evidence="10">
    <location>
        <begin position="1245"/>
        <end position="1264"/>
    </location>
</feature>
<dbReference type="FunFam" id="3.40.50.1000:FF:000083">
    <property type="entry name" value="Sodium/potassium-transporting ATPase subunit alpha"/>
    <property type="match status" value="1"/>
</dbReference>
<dbReference type="GO" id="GO:0005524">
    <property type="term" value="F:ATP binding"/>
    <property type="evidence" value="ECO:0007669"/>
    <property type="project" value="UniProtKB-KW"/>
</dbReference>
<evidence type="ECO:0000256" key="5">
    <source>
        <dbReference type="ARBA" id="ARBA00022840"/>
    </source>
</evidence>
<dbReference type="PANTHER" id="PTHR43294:SF21">
    <property type="entry name" value="CATION TRANSPORTING ATPASE"/>
    <property type="match status" value="1"/>
</dbReference>
<feature type="compositionally biased region" description="Polar residues" evidence="9">
    <location>
        <begin position="221"/>
        <end position="232"/>
    </location>
</feature>
<dbReference type="SUPFAM" id="SSF81665">
    <property type="entry name" value="Calcium ATPase, transmembrane domain M"/>
    <property type="match status" value="1"/>
</dbReference>
<dbReference type="EMBL" id="CATQJA010002570">
    <property type="protein sequence ID" value="CAJ0571559.1"/>
    <property type="molecule type" value="Genomic_DNA"/>
</dbReference>
<dbReference type="SUPFAM" id="SSF81660">
    <property type="entry name" value="Metal cation-transporting ATPase, ATP-binding domain N"/>
    <property type="match status" value="1"/>
</dbReference>
<dbReference type="InterPro" id="IPR023214">
    <property type="entry name" value="HAD_sf"/>
</dbReference>
<dbReference type="SUPFAM" id="SSF56784">
    <property type="entry name" value="HAD-like"/>
    <property type="match status" value="1"/>
</dbReference>
<keyword evidence="6" id="KW-1278">Translocase</keyword>
<feature type="transmembrane region" description="Helical" evidence="10">
    <location>
        <begin position="600"/>
        <end position="622"/>
    </location>
</feature>
<dbReference type="Pfam" id="PF13246">
    <property type="entry name" value="Cation_ATPase"/>
    <property type="match status" value="1"/>
</dbReference>
<evidence type="ECO:0000256" key="2">
    <source>
        <dbReference type="ARBA" id="ARBA00022475"/>
    </source>
</evidence>
<dbReference type="GO" id="GO:0036376">
    <property type="term" value="P:sodium ion export across plasma membrane"/>
    <property type="evidence" value="ECO:0007669"/>
    <property type="project" value="TreeGrafter"/>
</dbReference>
<proteinExistence type="predicted"/>
<feature type="transmembrane region" description="Helical" evidence="10">
    <location>
        <begin position="165"/>
        <end position="190"/>
    </location>
</feature>
<keyword evidence="7 10" id="KW-1133">Transmembrane helix</keyword>
<feature type="transmembrane region" description="Helical" evidence="10">
    <location>
        <begin position="1209"/>
        <end position="1233"/>
    </location>
</feature>
<evidence type="ECO:0000256" key="1">
    <source>
        <dbReference type="ARBA" id="ARBA00004651"/>
    </source>
</evidence>
<dbReference type="FunFam" id="3.40.50.1000:FF:000001">
    <property type="entry name" value="Phospholipid-transporting ATPase IC"/>
    <property type="match status" value="1"/>
</dbReference>
<dbReference type="InterPro" id="IPR001757">
    <property type="entry name" value="P_typ_ATPase"/>
</dbReference>
<keyword evidence="5" id="KW-0067">ATP-binding</keyword>
<dbReference type="InterPro" id="IPR006068">
    <property type="entry name" value="ATPase_P-typ_cation-transptr_C"/>
</dbReference>
<feature type="transmembrane region" description="Helical" evidence="10">
    <location>
        <begin position="378"/>
        <end position="399"/>
    </location>
</feature>
<dbReference type="Pfam" id="PF00690">
    <property type="entry name" value="Cation_ATPase_N"/>
    <property type="match status" value="1"/>
</dbReference>
<feature type="transmembrane region" description="Helical" evidence="10">
    <location>
        <begin position="405"/>
        <end position="425"/>
    </location>
</feature>
<dbReference type="Pfam" id="PF00122">
    <property type="entry name" value="E1-E2_ATPase"/>
    <property type="match status" value="1"/>
</dbReference>
<feature type="region of interest" description="Disordered" evidence="9">
    <location>
        <begin position="114"/>
        <end position="153"/>
    </location>
</feature>
<dbReference type="GO" id="GO:0005886">
    <property type="term" value="C:plasma membrane"/>
    <property type="evidence" value="ECO:0007669"/>
    <property type="project" value="UniProtKB-SubCell"/>
</dbReference>
<dbReference type="InterPro" id="IPR018303">
    <property type="entry name" value="ATPase_P-typ_P_site"/>
</dbReference>
<dbReference type="GO" id="GO:1990573">
    <property type="term" value="P:potassium ion import across plasma membrane"/>
    <property type="evidence" value="ECO:0007669"/>
    <property type="project" value="TreeGrafter"/>
</dbReference>
<evidence type="ECO:0000256" key="11">
    <source>
        <dbReference type="SAM" id="SignalP"/>
    </source>
</evidence>
<evidence type="ECO:0000259" key="12">
    <source>
        <dbReference type="SMART" id="SM00831"/>
    </source>
</evidence>
<feature type="transmembrane region" description="Helical" evidence="10">
    <location>
        <begin position="569"/>
        <end position="594"/>
    </location>
</feature>
<keyword evidence="11" id="KW-0732">Signal</keyword>
<dbReference type="GO" id="GO:0030007">
    <property type="term" value="P:intracellular potassium ion homeostasis"/>
    <property type="evidence" value="ECO:0007669"/>
    <property type="project" value="TreeGrafter"/>
</dbReference>
<dbReference type="InterPro" id="IPR050510">
    <property type="entry name" value="Cation_transp_ATPase_P-type"/>
</dbReference>
<dbReference type="NCBIfam" id="TIGR01494">
    <property type="entry name" value="ATPase_P-type"/>
    <property type="match status" value="2"/>
</dbReference>
<keyword evidence="3 10" id="KW-0812">Transmembrane</keyword>
<sequence length="1283" mass="143149">MRQLLFLLAIFTTASTSPIPQKAQPVKMPCNGNASDCVVHVFRIKLTENINGSTREYPVDLPMKRRSKYGKNVYAPVGNLESHQLAEKIIEKMPNTINKDVKERVRKEEFLISPVDDREDPHAPPPEEIGAGGEIEETQRRHTERTTTNDNTHGIAHTIDEAFPLILLLLLVAIGVVVGILCTCLGLFLIDYRRKPHFDRSVAISYKRHPSGRQALLEPQGRTTVIHKTSVTRSSRPPPSHRPPRASRPTQRYVRTDVSSDWNGHSSRESSQTRDSSDSRGVNRLFSRRRRRVRHDTADATEARNAVISSFVEHHLTITQLQDVYPDSFIYAPDPSRSDGLSAEEAKKRLQDGGPNVIEPPAEKSLIRSFASQFHFKFWVLLTGASMLSVITYFVHLAHGFNEPLNLYCAAILLGVVFFMCLLSIHQERKTRMVQQNFKKLLPITAIVIRDCEEKEIDLAEVVVGDIVVIRQGFRIPADVRILQAHCMKIESSEVTGHRKPAEYAASEVASHISAFDAKNIAFKGSYCTEGDGMGVAIRTGKFTVLGEIAEMHTQPAIETKLQKELRGFANFVTMLAICMASATFILGCIVAKFENVLDHFVTGFLVIIVANVPQGLPATVLSQLRIIARRCAQKNIYIKKLDLIDELGAATVICSDKTGTLTMNQMVVTDLWYNQKYVPGNIVDPKNPHIRAIRKPRLTTGSNSAADLEALSRTEESVTCEGTSRQAGSSKQRKKGDIFGIPSDVALAKYVELTASVEGIRQRYQVVYEVPFNSLRRYQLVVARCMAEAIDGEEEKPLQRGRDGLSPVDQHFRNEAQEAWEQFGHAGRRVIAFAQKHFNADSGTRFPPGDDLVDDHWPKDLEFLGMAAIMDPPRPETATAIHQCKQAGIKVFMITGDHPTTATAIAQQIGLIAEAQTPHLGHKSKADGSSDWTVDWDHLLRHKYIVFARTNADEKLNIVTECQNRGEVVAVTGGGVDDAPALAHANIGIAVGLSGSDVAKQTADIVLLDDNFASIVQGIEEGRLLFDNLRLSLAYTFAHLWPEVVPIMLTFLFGLPHGLSPLQILSVDLASELPPSISLAYEQPERDIMLTPPRSRSAKLLSKGLILYSYLFAGCGITAGCIFSFLAVYWYYNIPLSQLVYTAEHHWKIGAANLTIGDAFQNVTYTEEQQLHIKGQAAAAWQITLVMSQVFHLCNCTTRRVSVFRHGITNVVSFFAVIIEVLMLIMFVYTPAAQYVMDIRSPPGFVWAFAPFVGLYLLVFNELRKFLIRRHPRHWLVKLIKW</sequence>
<comment type="caution">
    <text evidence="13">The sequence shown here is derived from an EMBL/GenBank/DDBJ whole genome shotgun (WGS) entry which is preliminary data.</text>
</comment>
<dbReference type="InterPro" id="IPR023299">
    <property type="entry name" value="ATPase_P-typ_cyto_dom_N"/>
</dbReference>
<reference evidence="13" key="1">
    <citation type="submission" date="2023-06" db="EMBL/GenBank/DDBJ databases">
        <authorList>
            <person name="Delattre M."/>
        </authorList>
    </citation>
    <scope>NUCLEOTIDE SEQUENCE</scope>
    <source>
        <strain evidence="13">AF72</strain>
    </source>
</reference>
<evidence type="ECO:0000313" key="13">
    <source>
        <dbReference type="EMBL" id="CAJ0571559.1"/>
    </source>
</evidence>
<organism evidence="13 14">
    <name type="scientific">Mesorhabditis spiculigera</name>
    <dbReference type="NCBI Taxonomy" id="96644"/>
    <lineage>
        <taxon>Eukaryota</taxon>
        <taxon>Metazoa</taxon>
        <taxon>Ecdysozoa</taxon>
        <taxon>Nematoda</taxon>
        <taxon>Chromadorea</taxon>
        <taxon>Rhabditida</taxon>
        <taxon>Rhabditina</taxon>
        <taxon>Rhabditomorpha</taxon>
        <taxon>Rhabditoidea</taxon>
        <taxon>Rhabditidae</taxon>
        <taxon>Mesorhabditinae</taxon>
        <taxon>Mesorhabditis</taxon>
    </lineage>
</organism>
<protein>
    <recommendedName>
        <fullName evidence="12">Cation-transporting P-type ATPase N-terminal domain-containing protein</fullName>
    </recommendedName>
</protein>
<dbReference type="GO" id="GO:0006883">
    <property type="term" value="P:intracellular sodium ion homeostasis"/>
    <property type="evidence" value="ECO:0007669"/>
    <property type="project" value="TreeGrafter"/>
</dbReference>
<evidence type="ECO:0000256" key="3">
    <source>
        <dbReference type="ARBA" id="ARBA00022692"/>
    </source>
</evidence>
<dbReference type="InterPro" id="IPR036412">
    <property type="entry name" value="HAD-like_sf"/>
</dbReference>
<dbReference type="Gene3D" id="1.20.1110.10">
    <property type="entry name" value="Calcium-transporting ATPase, transmembrane domain"/>
    <property type="match status" value="1"/>
</dbReference>
<dbReference type="PANTHER" id="PTHR43294">
    <property type="entry name" value="SODIUM/POTASSIUM-TRANSPORTING ATPASE SUBUNIT ALPHA"/>
    <property type="match status" value="1"/>
</dbReference>
<evidence type="ECO:0000256" key="9">
    <source>
        <dbReference type="SAM" id="MobiDB-lite"/>
    </source>
</evidence>
<keyword evidence="14" id="KW-1185">Reference proteome</keyword>
<dbReference type="InterPro" id="IPR023298">
    <property type="entry name" value="ATPase_P-typ_TM_dom_sf"/>
</dbReference>
<evidence type="ECO:0000256" key="8">
    <source>
        <dbReference type="ARBA" id="ARBA00023136"/>
    </source>
</evidence>
<evidence type="ECO:0000256" key="4">
    <source>
        <dbReference type="ARBA" id="ARBA00022741"/>
    </source>
</evidence>
<feature type="signal peptide" evidence="11">
    <location>
        <begin position="1"/>
        <end position="16"/>
    </location>
</feature>
<dbReference type="PRINTS" id="PR00119">
    <property type="entry name" value="CATATPASE"/>
</dbReference>
<feature type="region of interest" description="Disordered" evidence="9">
    <location>
        <begin position="705"/>
        <end position="736"/>
    </location>
</feature>
<dbReference type="Pfam" id="PF00689">
    <property type="entry name" value="Cation_ATPase_C"/>
    <property type="match status" value="1"/>
</dbReference>
<feature type="compositionally biased region" description="Polar residues" evidence="9">
    <location>
        <begin position="721"/>
        <end position="731"/>
    </location>
</feature>
<dbReference type="Gene3D" id="3.40.1110.10">
    <property type="entry name" value="Calcium-transporting ATPase, cytoplasmic domain N"/>
    <property type="match status" value="1"/>
</dbReference>
<dbReference type="GO" id="GO:0016887">
    <property type="term" value="F:ATP hydrolysis activity"/>
    <property type="evidence" value="ECO:0007669"/>
    <property type="project" value="InterPro"/>
</dbReference>
<evidence type="ECO:0000256" key="10">
    <source>
        <dbReference type="SAM" id="Phobius"/>
    </source>
</evidence>
<dbReference type="InterPro" id="IPR004014">
    <property type="entry name" value="ATPase_P-typ_cation-transptr_N"/>
</dbReference>
<feature type="chain" id="PRO_5041297545" description="Cation-transporting P-type ATPase N-terminal domain-containing protein" evidence="11">
    <location>
        <begin position="17"/>
        <end position="1283"/>
    </location>
</feature>
<dbReference type="Gene3D" id="3.40.50.1000">
    <property type="entry name" value="HAD superfamily/HAD-like"/>
    <property type="match status" value="1"/>
</dbReference>